<reference evidence="3" key="1">
    <citation type="journal article" date="2016" name="Genome Announc.">
        <title>Complete genome sequence of Alkaliphilus metalliredigens strain QYMF, an alkaliphilic and metal-reducing bacterium isolated from borax-contaminated leachate ponds.</title>
        <authorList>
            <person name="Hwang C."/>
            <person name="Copeland A."/>
            <person name="Lucas S."/>
            <person name="Lapidus A."/>
            <person name="Barry K."/>
            <person name="Detter J.C."/>
            <person name="Glavina Del Rio T."/>
            <person name="Hammon N."/>
            <person name="Israni S."/>
            <person name="Dalin E."/>
            <person name="Tice H."/>
            <person name="Pitluck S."/>
            <person name="Chertkov O."/>
            <person name="Brettin T."/>
            <person name="Bruce D."/>
            <person name="Han C."/>
            <person name="Schmutz J."/>
            <person name="Larimer F."/>
            <person name="Land M.L."/>
            <person name="Hauser L."/>
            <person name="Kyrpides N."/>
            <person name="Mikhailova N."/>
            <person name="Ye Q."/>
            <person name="Zhou J."/>
            <person name="Richardson P."/>
            <person name="Fields M.W."/>
        </authorList>
    </citation>
    <scope>NUCLEOTIDE SEQUENCE [LARGE SCALE GENOMIC DNA]</scope>
    <source>
        <strain evidence="3">QYMF</strain>
    </source>
</reference>
<evidence type="ECO:0000313" key="2">
    <source>
        <dbReference type="EMBL" id="ABR48757.1"/>
    </source>
</evidence>
<dbReference type="EMBL" id="CP000724">
    <property type="protein sequence ID" value="ABR48757.1"/>
    <property type="molecule type" value="Genomic_DNA"/>
</dbReference>
<dbReference type="HOGENOM" id="CLU_2821574_0_0_9"/>
<dbReference type="Proteomes" id="UP000001572">
    <property type="component" value="Chromosome"/>
</dbReference>
<gene>
    <name evidence="2" type="ordered locus">Amet_2605</name>
</gene>
<name>A6TRD9_ALKMQ</name>
<dbReference type="AlphaFoldDB" id="A6TRD9"/>
<protein>
    <submittedName>
        <fullName evidence="2">Uncharacterized protein</fullName>
    </submittedName>
</protein>
<feature type="coiled-coil region" evidence="1">
    <location>
        <begin position="7"/>
        <end position="34"/>
    </location>
</feature>
<evidence type="ECO:0000313" key="3">
    <source>
        <dbReference type="Proteomes" id="UP000001572"/>
    </source>
</evidence>
<dbReference type="OrthoDB" id="2649829at2"/>
<keyword evidence="3" id="KW-1185">Reference proteome</keyword>
<sequence>MIASITRKDITDSIEEAKAEMELAKNRMDHAATEREIDIAIHAMIAAEKKMDMLFKVAKGCLGKAQ</sequence>
<dbReference type="STRING" id="293826.Amet_2605"/>
<dbReference type="KEGG" id="amt:Amet_2605"/>
<dbReference type="RefSeq" id="WP_012063731.1">
    <property type="nucleotide sequence ID" value="NC_009633.1"/>
</dbReference>
<keyword evidence="1" id="KW-0175">Coiled coil</keyword>
<accession>A6TRD9</accession>
<proteinExistence type="predicted"/>
<evidence type="ECO:0000256" key="1">
    <source>
        <dbReference type="SAM" id="Coils"/>
    </source>
</evidence>
<organism evidence="2 3">
    <name type="scientific">Alkaliphilus metalliredigens (strain QYMF)</name>
    <dbReference type="NCBI Taxonomy" id="293826"/>
    <lineage>
        <taxon>Bacteria</taxon>
        <taxon>Bacillati</taxon>
        <taxon>Bacillota</taxon>
        <taxon>Clostridia</taxon>
        <taxon>Peptostreptococcales</taxon>
        <taxon>Natronincolaceae</taxon>
        <taxon>Alkaliphilus</taxon>
    </lineage>
</organism>